<dbReference type="InterPro" id="IPR036366">
    <property type="entry name" value="PGBDSf"/>
</dbReference>
<sequence length="504" mass="57142">MHQLGGWMKDIDIIKDLHKKKLTQKILKFRSEEKDSVKSLQNVLYELGFGRELKWKIYGADGSYGECTAAAIDTFCSYSKIKASGRAVSGKTAERIIYLYELIDHLKIINEAVQQGEIETRIKQKGRYKTGIAALQSLLAELGYTRQLKWNKYGADGDFGNCTTAALKKYAEDEGYLDSGEALTDKLAESILQKFKPYFGSEFLRTTTRVDGLTQTLSGKNIIISDGSLSWTFRKYQKGLFTYGKNRPKDFIESHFSSLPNFGLTKSAINVMLSVSENEGNLDAVNTWDNAHLSFGMFQWTLGTATNAGELPALLNKIKTKAPTIFQKYFLDYGLDIFQANETTGFLKWDGQQIVTTSKKELMRDPTWAFRFWKAGQDELVMAIEVEHAYSRIKSFYKSNSYKIDNYFISDLVTSEYGVALLLDNHVNRPGYLVDALTKALKNTGLTNPNSWNTEDEKTFFDEYLNVRKTFGRYPMTDSDGRAFVTKKYLTSGIISDSRGSFKI</sequence>
<evidence type="ECO:0000313" key="1">
    <source>
        <dbReference type="EMBL" id="KUG26333.1"/>
    </source>
</evidence>
<gene>
    <name evidence="1" type="ORF">ASZ90_003831</name>
</gene>
<reference evidence="1" key="1">
    <citation type="journal article" date="2015" name="Proc. Natl. Acad. Sci. U.S.A.">
        <title>Networks of energetic and metabolic interactions define dynamics in microbial communities.</title>
        <authorList>
            <person name="Embree M."/>
            <person name="Liu J.K."/>
            <person name="Al-Bassam M.M."/>
            <person name="Zengler K."/>
        </authorList>
    </citation>
    <scope>NUCLEOTIDE SEQUENCE</scope>
</reference>
<comment type="caution">
    <text evidence="1">The sequence shown here is derived from an EMBL/GenBank/DDBJ whole genome shotgun (WGS) entry which is preliminary data.</text>
</comment>
<dbReference type="EMBL" id="LNQE01000483">
    <property type="protein sequence ID" value="KUG26333.1"/>
    <property type="molecule type" value="Genomic_DNA"/>
</dbReference>
<dbReference type="AlphaFoldDB" id="A0A0W8FZM7"/>
<proteinExistence type="predicted"/>
<protein>
    <submittedName>
        <fullName evidence="1">Uncharacterized protein</fullName>
    </submittedName>
</protein>
<organism evidence="1">
    <name type="scientific">hydrocarbon metagenome</name>
    <dbReference type="NCBI Taxonomy" id="938273"/>
    <lineage>
        <taxon>unclassified sequences</taxon>
        <taxon>metagenomes</taxon>
        <taxon>ecological metagenomes</taxon>
    </lineage>
</organism>
<dbReference type="Gene3D" id="1.10.101.10">
    <property type="entry name" value="PGBD-like superfamily/PGBD"/>
    <property type="match status" value="2"/>
</dbReference>
<name>A0A0W8FZM7_9ZZZZ</name>
<accession>A0A0W8FZM7</accession>